<dbReference type="InterPro" id="IPR007219">
    <property type="entry name" value="XnlR_reg_dom"/>
</dbReference>
<reference evidence="7 8" key="1">
    <citation type="submission" date="2014-04" db="EMBL/GenBank/DDBJ databases">
        <authorList>
            <consortium name="DOE Joint Genome Institute"/>
            <person name="Kuo A."/>
            <person name="Martino E."/>
            <person name="Perotto S."/>
            <person name="Kohler A."/>
            <person name="Nagy L.G."/>
            <person name="Floudas D."/>
            <person name="Copeland A."/>
            <person name="Barry K.W."/>
            <person name="Cichocki N."/>
            <person name="Veneault-Fourrey C."/>
            <person name="LaButti K."/>
            <person name="Lindquist E.A."/>
            <person name="Lipzen A."/>
            <person name="Lundell T."/>
            <person name="Morin E."/>
            <person name="Murat C."/>
            <person name="Sun H."/>
            <person name="Tunlid A."/>
            <person name="Henrissat B."/>
            <person name="Grigoriev I.V."/>
            <person name="Hibbett D.S."/>
            <person name="Martin F."/>
            <person name="Nordberg H.P."/>
            <person name="Cantor M.N."/>
            <person name="Hua S.X."/>
        </authorList>
    </citation>
    <scope>NUCLEOTIDE SEQUENCE [LARGE SCALE GENOMIC DNA]</scope>
    <source>
        <strain evidence="7 8">Zn</strain>
    </source>
</reference>
<dbReference type="CDD" id="cd12148">
    <property type="entry name" value="fungal_TF_MHR"/>
    <property type="match status" value="1"/>
</dbReference>
<dbReference type="EMBL" id="KN832870">
    <property type="protein sequence ID" value="KIN06860.1"/>
    <property type="molecule type" value="Genomic_DNA"/>
</dbReference>
<dbReference type="InParanoid" id="A0A0C3HV31"/>
<accession>A0A0C3HV31</accession>
<organism evidence="7 8">
    <name type="scientific">Oidiodendron maius (strain Zn)</name>
    <dbReference type="NCBI Taxonomy" id="913774"/>
    <lineage>
        <taxon>Eukaryota</taxon>
        <taxon>Fungi</taxon>
        <taxon>Dikarya</taxon>
        <taxon>Ascomycota</taxon>
        <taxon>Pezizomycotina</taxon>
        <taxon>Leotiomycetes</taxon>
        <taxon>Leotiomycetes incertae sedis</taxon>
        <taxon>Myxotrichaceae</taxon>
        <taxon>Oidiodendron</taxon>
    </lineage>
</organism>
<proteinExistence type="predicted"/>
<evidence type="ECO:0000256" key="2">
    <source>
        <dbReference type="ARBA" id="ARBA00022723"/>
    </source>
</evidence>
<dbReference type="AlphaFoldDB" id="A0A0C3HV31"/>
<evidence type="ECO:0000256" key="4">
    <source>
        <dbReference type="ARBA" id="ARBA00023163"/>
    </source>
</evidence>
<evidence type="ECO:0000256" key="3">
    <source>
        <dbReference type="ARBA" id="ARBA00023015"/>
    </source>
</evidence>
<dbReference type="HOGENOM" id="CLU_024802_1_0_1"/>
<feature type="domain" description="Xylanolytic transcriptional activator regulatory" evidence="6">
    <location>
        <begin position="2"/>
        <end position="207"/>
    </location>
</feature>
<keyword evidence="2" id="KW-0479">Metal-binding</keyword>
<name>A0A0C3HV31_OIDMZ</name>
<gene>
    <name evidence="7" type="ORF">OIDMADRAFT_109269</name>
</gene>
<sequence>SQTVQPHVLLSVCALASKYTSLKQYGFGLEWAERATKLVLQEADEPRDDNIVTFLNITLFWYSQGSWRKAAIHKGNLGNGIQTAQVLGLVFEQQQNKDTLDREIQRRLFWACYITNLFTAETCFVTEPSENVLKLTLPCRDEDYDAGYPKDGVQLSTGRCNGSIYAELIKVMMLWSAVHTFIKNPISDPSTGMAELQALDARIYKWRTNIPRSLELTPATIPTTSMSILPRLLLIHIVYHQCLCALHSSIVPLFTSSETDDSWGYAIQLSAQTAYDHSNIACALFEASLSHLGGSGTFASFIAYAAYCACAIQIPFLWCQQLNVKERAQVNVRSALKLINSMAKFWKFSALLGVHVRQLYIGHAKNRSPIDNEPKYTDVNKLTCFKSIATHARDSILGHTLILWSHDGAFAKQGEELTDLDTQDANLVSSSNRGRNSCFVSCGRGLT</sequence>
<dbReference type="GO" id="GO:0008270">
    <property type="term" value="F:zinc ion binding"/>
    <property type="evidence" value="ECO:0007669"/>
    <property type="project" value="InterPro"/>
</dbReference>
<dbReference type="OrthoDB" id="309640at2759"/>
<evidence type="ECO:0000313" key="7">
    <source>
        <dbReference type="EMBL" id="KIN06860.1"/>
    </source>
</evidence>
<dbReference type="Pfam" id="PF04082">
    <property type="entry name" value="Fungal_trans"/>
    <property type="match status" value="1"/>
</dbReference>
<protein>
    <recommendedName>
        <fullName evidence="6">Xylanolytic transcriptional activator regulatory domain-containing protein</fullName>
    </recommendedName>
</protein>
<keyword evidence="3" id="KW-0805">Transcription regulation</keyword>
<dbReference type="PANTHER" id="PTHR47338">
    <property type="entry name" value="ZN(II)2CYS6 TRANSCRIPTION FACTOR (EUROFUNG)-RELATED"/>
    <property type="match status" value="1"/>
</dbReference>
<dbReference type="GO" id="GO:0005634">
    <property type="term" value="C:nucleus"/>
    <property type="evidence" value="ECO:0007669"/>
    <property type="project" value="UniProtKB-SubCell"/>
</dbReference>
<dbReference type="GO" id="GO:0000981">
    <property type="term" value="F:DNA-binding transcription factor activity, RNA polymerase II-specific"/>
    <property type="evidence" value="ECO:0007669"/>
    <property type="project" value="InterPro"/>
</dbReference>
<evidence type="ECO:0000313" key="8">
    <source>
        <dbReference type="Proteomes" id="UP000054321"/>
    </source>
</evidence>
<dbReference type="GO" id="GO:0003677">
    <property type="term" value="F:DNA binding"/>
    <property type="evidence" value="ECO:0007669"/>
    <property type="project" value="InterPro"/>
</dbReference>
<dbReference type="GO" id="GO:0006351">
    <property type="term" value="P:DNA-templated transcription"/>
    <property type="evidence" value="ECO:0007669"/>
    <property type="project" value="InterPro"/>
</dbReference>
<keyword evidence="5" id="KW-0539">Nucleus</keyword>
<dbReference type="InterPro" id="IPR050815">
    <property type="entry name" value="TF_fung"/>
</dbReference>
<evidence type="ECO:0000256" key="1">
    <source>
        <dbReference type="ARBA" id="ARBA00004123"/>
    </source>
</evidence>
<reference evidence="8" key="2">
    <citation type="submission" date="2015-01" db="EMBL/GenBank/DDBJ databases">
        <title>Evolutionary Origins and Diversification of the Mycorrhizal Mutualists.</title>
        <authorList>
            <consortium name="DOE Joint Genome Institute"/>
            <consortium name="Mycorrhizal Genomics Consortium"/>
            <person name="Kohler A."/>
            <person name="Kuo A."/>
            <person name="Nagy L.G."/>
            <person name="Floudas D."/>
            <person name="Copeland A."/>
            <person name="Barry K.W."/>
            <person name="Cichocki N."/>
            <person name="Veneault-Fourrey C."/>
            <person name="LaButti K."/>
            <person name="Lindquist E.A."/>
            <person name="Lipzen A."/>
            <person name="Lundell T."/>
            <person name="Morin E."/>
            <person name="Murat C."/>
            <person name="Riley R."/>
            <person name="Ohm R."/>
            <person name="Sun H."/>
            <person name="Tunlid A."/>
            <person name="Henrissat B."/>
            <person name="Grigoriev I.V."/>
            <person name="Hibbett D.S."/>
            <person name="Martin F."/>
        </authorList>
    </citation>
    <scope>NUCLEOTIDE SEQUENCE [LARGE SCALE GENOMIC DNA]</scope>
    <source>
        <strain evidence="8">Zn</strain>
    </source>
</reference>
<dbReference type="Proteomes" id="UP000054321">
    <property type="component" value="Unassembled WGS sequence"/>
</dbReference>
<keyword evidence="4" id="KW-0804">Transcription</keyword>
<dbReference type="PANTHER" id="PTHR47338:SF7">
    <property type="entry name" value="ZN(II)2CYS6 TRANSCRIPTION FACTOR (EUROFUNG)"/>
    <property type="match status" value="1"/>
</dbReference>
<keyword evidence="8" id="KW-1185">Reference proteome</keyword>
<comment type="subcellular location">
    <subcellularLocation>
        <location evidence="1">Nucleus</location>
    </subcellularLocation>
</comment>
<evidence type="ECO:0000259" key="6">
    <source>
        <dbReference type="Pfam" id="PF04082"/>
    </source>
</evidence>
<feature type="non-terminal residue" evidence="7">
    <location>
        <position position="1"/>
    </location>
</feature>
<evidence type="ECO:0000256" key="5">
    <source>
        <dbReference type="ARBA" id="ARBA00023242"/>
    </source>
</evidence>